<comment type="caution">
    <text evidence="1">The sequence shown here is derived from an EMBL/GenBank/DDBJ whole genome shotgun (WGS) entry which is preliminary data.</text>
</comment>
<dbReference type="AlphaFoldDB" id="A0A7W6DR23"/>
<evidence type="ECO:0000313" key="2">
    <source>
        <dbReference type="Proteomes" id="UP000541426"/>
    </source>
</evidence>
<dbReference type="Proteomes" id="UP000541426">
    <property type="component" value="Unassembled WGS sequence"/>
</dbReference>
<keyword evidence="2" id="KW-1185">Reference proteome</keyword>
<organism evidence="1 2">
    <name type="scientific">Sagittula marina</name>
    <dbReference type="NCBI Taxonomy" id="943940"/>
    <lineage>
        <taxon>Bacteria</taxon>
        <taxon>Pseudomonadati</taxon>
        <taxon>Pseudomonadota</taxon>
        <taxon>Alphaproteobacteria</taxon>
        <taxon>Rhodobacterales</taxon>
        <taxon>Roseobacteraceae</taxon>
        <taxon>Sagittula</taxon>
    </lineage>
</organism>
<gene>
    <name evidence="1" type="ORF">GGQ68_002494</name>
</gene>
<name>A0A7W6DR23_9RHOB</name>
<proteinExistence type="predicted"/>
<dbReference type="EMBL" id="JACIEJ010000005">
    <property type="protein sequence ID" value="MBB3986156.1"/>
    <property type="molecule type" value="Genomic_DNA"/>
</dbReference>
<accession>A0A7W6DR23</accession>
<evidence type="ECO:0000313" key="1">
    <source>
        <dbReference type="EMBL" id="MBB3986156.1"/>
    </source>
</evidence>
<sequence length="98" mass="10847">MSVNESHAVSPDDGFVGTREGFVQEVEDFLTEFGISSSYFGMKAVRNPKLVERLRDGFGCRPATMLKARQFMSAQRKARDAVPATSYFCPTCGSKVDQ</sequence>
<protein>
    <submittedName>
        <fullName evidence="1">Uncharacterized protein</fullName>
    </submittedName>
</protein>
<reference evidence="1 2" key="1">
    <citation type="submission" date="2020-08" db="EMBL/GenBank/DDBJ databases">
        <title>Genomic Encyclopedia of Type Strains, Phase IV (KMG-IV): sequencing the most valuable type-strain genomes for metagenomic binning, comparative biology and taxonomic classification.</title>
        <authorList>
            <person name="Goeker M."/>
        </authorList>
    </citation>
    <scope>NUCLEOTIDE SEQUENCE [LARGE SCALE GENOMIC DNA]</scope>
    <source>
        <strain evidence="1 2">DSM 102235</strain>
    </source>
</reference>
<dbReference type="RefSeq" id="WP_183966305.1">
    <property type="nucleotide sequence ID" value="NZ_BAABBZ010000007.1"/>
</dbReference>